<keyword evidence="1" id="KW-0472">Membrane</keyword>
<organism evidence="2 3">
    <name type="scientific">Paraglaciecola chathamensis</name>
    <dbReference type="NCBI Taxonomy" id="368405"/>
    <lineage>
        <taxon>Bacteria</taxon>
        <taxon>Pseudomonadati</taxon>
        <taxon>Pseudomonadota</taxon>
        <taxon>Gammaproteobacteria</taxon>
        <taxon>Alteromonadales</taxon>
        <taxon>Alteromonadaceae</taxon>
        <taxon>Paraglaciecola</taxon>
    </lineage>
</organism>
<proteinExistence type="predicted"/>
<name>A0A8H9I7X5_9ALTE</name>
<reference evidence="2" key="1">
    <citation type="journal article" date="2014" name="Int. J. Syst. Evol. Microbiol.">
        <title>Complete genome sequence of Corynebacterium casei LMG S-19264T (=DSM 44701T), isolated from a smear-ripened cheese.</title>
        <authorList>
            <consortium name="US DOE Joint Genome Institute (JGI-PGF)"/>
            <person name="Walter F."/>
            <person name="Albersmeier A."/>
            <person name="Kalinowski J."/>
            <person name="Ruckert C."/>
        </authorList>
    </citation>
    <scope>NUCLEOTIDE SEQUENCE</scope>
    <source>
        <strain evidence="2">KCTC 32337</strain>
    </source>
</reference>
<feature type="transmembrane region" description="Helical" evidence="1">
    <location>
        <begin position="6"/>
        <end position="28"/>
    </location>
</feature>
<evidence type="ECO:0000313" key="3">
    <source>
        <dbReference type="Proteomes" id="UP000622604"/>
    </source>
</evidence>
<comment type="caution">
    <text evidence="2">The sequence shown here is derived from an EMBL/GenBank/DDBJ whole genome shotgun (WGS) entry which is preliminary data.</text>
</comment>
<feature type="transmembrane region" description="Helical" evidence="1">
    <location>
        <begin position="128"/>
        <end position="146"/>
    </location>
</feature>
<keyword evidence="1" id="KW-0812">Transmembrane</keyword>
<accession>A0A8H9I7X5</accession>
<reference evidence="2" key="2">
    <citation type="submission" date="2020-09" db="EMBL/GenBank/DDBJ databases">
        <authorList>
            <person name="Sun Q."/>
            <person name="Kim S."/>
        </authorList>
    </citation>
    <scope>NUCLEOTIDE SEQUENCE</scope>
    <source>
        <strain evidence="2">KCTC 32337</strain>
    </source>
</reference>
<sequence>MKNKLIYALVFASIWLLFQCAYIVGVTYQASANNRLFLAKIENRIAIDLPKLRLANPKFKTVADARSVVSYINTLNSALENNSSPVSVTSIQGISIQPVPESESNLLSFLQTSDQKIAIGYQIKQLQLLDFISAIPVLLALVMSFLCIRKLLAAKENEKGLIEEAEQPASHQLTIDLKSKSLCYSDSPECVALSNKPFCFYAALIDFCIQDSTANLSNSSDVPEELIQLANKYFYRLIELGHTKRKRPDFGANLDKTLSEIRSALDEIFAEHQEEKELFYPPKAQGEGSRSKLHNYALASIDPTKIVFIGK</sequence>
<protein>
    <submittedName>
        <fullName evidence="2">Uncharacterized protein</fullName>
    </submittedName>
</protein>
<evidence type="ECO:0000256" key="1">
    <source>
        <dbReference type="SAM" id="Phobius"/>
    </source>
</evidence>
<evidence type="ECO:0000313" key="2">
    <source>
        <dbReference type="EMBL" id="GGZ52660.1"/>
    </source>
</evidence>
<dbReference type="Proteomes" id="UP000622604">
    <property type="component" value="Unassembled WGS sequence"/>
</dbReference>
<dbReference type="EMBL" id="BMZC01000002">
    <property type="protein sequence ID" value="GGZ52660.1"/>
    <property type="molecule type" value="Genomic_DNA"/>
</dbReference>
<gene>
    <name evidence="2" type="ORF">GCM10011274_08350</name>
</gene>
<dbReference type="RefSeq" id="WP_191865383.1">
    <property type="nucleotide sequence ID" value="NZ_BMZC01000002.1"/>
</dbReference>
<keyword evidence="1" id="KW-1133">Transmembrane helix</keyword>
<dbReference type="AlphaFoldDB" id="A0A8H9I7X5"/>